<evidence type="ECO:0000256" key="1">
    <source>
        <dbReference type="SAM" id="MobiDB-lite"/>
    </source>
</evidence>
<feature type="compositionally biased region" description="Low complexity" evidence="1">
    <location>
        <begin position="819"/>
        <end position="831"/>
    </location>
</feature>
<dbReference type="Gene3D" id="2.60.40.640">
    <property type="match status" value="1"/>
</dbReference>
<sequence>MMAGRLDIEKSHSGSCNLAPVLFGSVLQDYVFLSLPTCLLHCPGSAMSQVKLTLRPPPNVDFVHGYPGIPPGAPIDLKLQSKATGAQGVKAKWVRVELRKVETLPGGGTTNTFYDFVGPSPVTLWTSSDEYAVLRSQDFPFSIRIPESIPPSIALENRGITNSTLVSALKAREVFLRRRKSAVTSSQTAVIIDKHELHSTWPIYCQPETRQITQDGVTLTVDRNHTCYGPGDRISVMATLKSDSLHAILLRGFELTLKESTIFRAGPYTSGKKSVPQVRVAVVSESKLPVNFNLYGGMVQKAELTCAVSPNHTTTTLNTARHIDITYVLSVKAQLGAGQPIVMDLPIIISNWQRNVSQEAIRRIGPAPSLSLVPGNTQSSSPASMHVEPAPGRSPHPSEAQTFSGVSSQPDYSRSGASASTYTPSSRVPNTPRADEFGSKLTKATSVDDIASKYSSTDGGRRPGSAGTSGAQSKFSVANAADISRGTPGRQPSAGASGNTANAPSRAWLSAEREKELLYEAARLEVEKTQKEAAAANASAAATTPPANRTQSSSREWESAEAEKLRLYNSAREAVNDLQGRNVYVPPQPQPTKPTSSGGASFRSDAGFKQASGGPHYPSAEAEKEALRRYNEAKEAVTRTQNAGFVVNEGSSSIAPPPANDLPPPFEATPPSVVDARSALAEKEKLRRAYEAQDAAAAAAAANANQPDYSQAPAYSSPPPFPGGSIQDAISEKERLRRQFEQQDAMAMAAANRNTPPRNTPSPAQSRARPTPATPSAGGSRQLTAIEEKALLRARYEAEGSSTPPPQVNGYSNGGVNGVNGVNSSFTSSSSAPPPLMPRPPAEYIQETQEEDARVSRYVNGALPDNGPIPPLPSTPASLSRSNSGVLDMRPFTPFSTDFNASAPNGNPPLPSKPGD</sequence>
<dbReference type="InterPro" id="IPR014752">
    <property type="entry name" value="Arrestin-like_C"/>
</dbReference>
<feature type="compositionally biased region" description="Polar residues" evidence="1">
    <location>
        <begin position="399"/>
        <end position="429"/>
    </location>
</feature>
<dbReference type="InterPro" id="IPR011022">
    <property type="entry name" value="Arrestin_C-like"/>
</dbReference>
<feature type="compositionally biased region" description="Low complexity" evidence="1">
    <location>
        <begin position="533"/>
        <end position="554"/>
    </location>
</feature>
<comment type="caution">
    <text evidence="3">The sequence shown here is derived from an EMBL/GenBank/DDBJ whole genome shotgun (WGS) entry which is preliminary data.</text>
</comment>
<feature type="compositionally biased region" description="Basic and acidic residues" evidence="1">
    <location>
        <begin position="786"/>
        <end position="798"/>
    </location>
</feature>
<gene>
    <name evidence="3" type="ORF">D9758_008883</name>
</gene>
<feature type="compositionally biased region" description="Low complexity" evidence="1">
    <location>
        <begin position="695"/>
        <end position="715"/>
    </location>
</feature>
<dbReference type="InterPro" id="IPR053060">
    <property type="entry name" value="Cytokinesis_Signaling_Reg"/>
</dbReference>
<organism evidence="3 4">
    <name type="scientific">Tetrapyrgos nigripes</name>
    <dbReference type="NCBI Taxonomy" id="182062"/>
    <lineage>
        <taxon>Eukaryota</taxon>
        <taxon>Fungi</taxon>
        <taxon>Dikarya</taxon>
        <taxon>Basidiomycota</taxon>
        <taxon>Agaricomycotina</taxon>
        <taxon>Agaricomycetes</taxon>
        <taxon>Agaricomycetidae</taxon>
        <taxon>Agaricales</taxon>
        <taxon>Marasmiineae</taxon>
        <taxon>Marasmiaceae</taxon>
        <taxon>Tetrapyrgos</taxon>
    </lineage>
</organism>
<keyword evidence="4" id="KW-1185">Reference proteome</keyword>
<dbReference type="PANTHER" id="PTHR36419:SF1">
    <property type="entry name" value="RHO1 GEF LOCALIZING PROTEIN 1"/>
    <property type="match status" value="1"/>
</dbReference>
<feature type="region of interest" description="Disordered" evidence="1">
    <location>
        <begin position="694"/>
        <end position="841"/>
    </location>
</feature>
<dbReference type="Pfam" id="PF02752">
    <property type="entry name" value="Arrestin_C"/>
    <property type="match status" value="1"/>
</dbReference>
<feature type="region of interest" description="Disordered" evidence="1">
    <location>
        <begin position="581"/>
        <end position="624"/>
    </location>
</feature>
<dbReference type="GO" id="GO:0000935">
    <property type="term" value="C:division septum"/>
    <property type="evidence" value="ECO:0007669"/>
    <property type="project" value="TreeGrafter"/>
</dbReference>
<dbReference type="EMBL" id="JAACJM010000129">
    <property type="protein sequence ID" value="KAF5344155.1"/>
    <property type="molecule type" value="Genomic_DNA"/>
</dbReference>
<reference evidence="3 4" key="1">
    <citation type="journal article" date="2020" name="ISME J.">
        <title>Uncovering the hidden diversity of litter-decomposition mechanisms in mushroom-forming fungi.</title>
        <authorList>
            <person name="Floudas D."/>
            <person name="Bentzer J."/>
            <person name="Ahren D."/>
            <person name="Johansson T."/>
            <person name="Persson P."/>
            <person name="Tunlid A."/>
        </authorList>
    </citation>
    <scope>NUCLEOTIDE SEQUENCE [LARGE SCALE GENOMIC DNA]</scope>
    <source>
        <strain evidence="3 4">CBS 291.85</strain>
    </source>
</reference>
<feature type="compositionally biased region" description="Pro residues" evidence="1">
    <location>
        <begin position="832"/>
        <end position="841"/>
    </location>
</feature>
<proteinExistence type="predicted"/>
<feature type="compositionally biased region" description="Low complexity" evidence="1">
    <location>
        <begin position="745"/>
        <end position="764"/>
    </location>
</feature>
<feature type="compositionally biased region" description="Polar residues" evidence="1">
    <location>
        <begin position="494"/>
        <end position="503"/>
    </location>
</feature>
<evidence type="ECO:0000313" key="4">
    <source>
        <dbReference type="Proteomes" id="UP000559256"/>
    </source>
</evidence>
<feature type="region of interest" description="Disordered" evidence="1">
    <location>
        <begin position="367"/>
        <end position="507"/>
    </location>
</feature>
<name>A0A8H5FNW1_9AGAR</name>
<feature type="compositionally biased region" description="Basic and acidic residues" evidence="1">
    <location>
        <begin position="730"/>
        <end position="741"/>
    </location>
</feature>
<feature type="compositionally biased region" description="Polar residues" evidence="1">
    <location>
        <begin position="374"/>
        <end position="383"/>
    </location>
</feature>
<feature type="domain" description="Arrestin C-terminal-like" evidence="2">
    <location>
        <begin position="215"/>
        <end position="349"/>
    </location>
</feature>
<feature type="compositionally biased region" description="Polar residues" evidence="1">
    <location>
        <begin position="875"/>
        <end position="885"/>
    </location>
</feature>
<feature type="compositionally biased region" description="Pro residues" evidence="1">
    <location>
        <begin position="655"/>
        <end position="668"/>
    </location>
</feature>
<feature type="region of interest" description="Disordered" evidence="1">
    <location>
        <begin position="860"/>
        <end position="916"/>
    </location>
</feature>
<dbReference type="GO" id="GO:0000917">
    <property type="term" value="P:division septum assembly"/>
    <property type="evidence" value="ECO:0007669"/>
    <property type="project" value="TreeGrafter"/>
</dbReference>
<protein>
    <recommendedName>
        <fullName evidence="2">Arrestin C-terminal-like domain-containing protein</fullName>
    </recommendedName>
</protein>
<dbReference type="Proteomes" id="UP000559256">
    <property type="component" value="Unassembled WGS sequence"/>
</dbReference>
<dbReference type="OrthoDB" id="4001642at2759"/>
<feature type="compositionally biased region" description="Polar residues" evidence="1">
    <location>
        <begin position="466"/>
        <end position="476"/>
    </location>
</feature>
<feature type="compositionally biased region" description="Pro residues" evidence="1">
    <location>
        <begin position="906"/>
        <end position="916"/>
    </location>
</feature>
<dbReference type="PANTHER" id="PTHR36419">
    <property type="entry name" value="ARRESTIN FAMILY PROTEIN 1"/>
    <property type="match status" value="1"/>
</dbReference>
<feature type="region of interest" description="Disordered" evidence="1">
    <location>
        <begin position="530"/>
        <end position="561"/>
    </location>
</feature>
<feature type="region of interest" description="Disordered" evidence="1">
    <location>
        <begin position="650"/>
        <end position="671"/>
    </location>
</feature>
<accession>A0A8H5FNW1</accession>
<dbReference type="AlphaFoldDB" id="A0A8H5FNW1"/>
<evidence type="ECO:0000313" key="3">
    <source>
        <dbReference type="EMBL" id="KAF5344155.1"/>
    </source>
</evidence>
<feature type="compositionally biased region" description="Polar residues" evidence="1">
    <location>
        <begin position="894"/>
        <end position="905"/>
    </location>
</feature>
<evidence type="ECO:0000259" key="2">
    <source>
        <dbReference type="Pfam" id="PF02752"/>
    </source>
</evidence>